<evidence type="ECO:0000259" key="6">
    <source>
        <dbReference type="Pfam" id="PF00419"/>
    </source>
</evidence>
<dbReference type="SUPFAM" id="SSF49401">
    <property type="entry name" value="Bacterial adhesins"/>
    <property type="match status" value="1"/>
</dbReference>
<feature type="chain" id="PRO_5030036287" evidence="5">
    <location>
        <begin position="23"/>
        <end position="187"/>
    </location>
</feature>
<dbReference type="Proteomes" id="UP000254329">
    <property type="component" value="Unassembled WGS sequence"/>
</dbReference>
<evidence type="ECO:0000256" key="4">
    <source>
        <dbReference type="ARBA" id="ARBA00023263"/>
    </source>
</evidence>
<evidence type="ECO:0000256" key="1">
    <source>
        <dbReference type="ARBA" id="ARBA00004561"/>
    </source>
</evidence>
<evidence type="ECO:0000256" key="5">
    <source>
        <dbReference type="SAM" id="SignalP"/>
    </source>
</evidence>
<dbReference type="Pfam" id="PF00419">
    <property type="entry name" value="Fimbrial"/>
    <property type="match status" value="1"/>
</dbReference>
<evidence type="ECO:0000313" key="8">
    <source>
        <dbReference type="Proteomes" id="UP000254329"/>
    </source>
</evidence>
<dbReference type="EMBL" id="UGHF01000001">
    <property type="protein sequence ID" value="STO59121.1"/>
    <property type="molecule type" value="Genomic_DNA"/>
</dbReference>
<dbReference type="STRING" id="733.B0186_02055"/>
<keyword evidence="3 5" id="KW-0732">Signal</keyword>
<gene>
    <name evidence="7" type="primary">aef1A</name>
    <name evidence="7" type="ORF">NCTC1659_00346</name>
</gene>
<comment type="subcellular location">
    <subcellularLocation>
        <location evidence="1">Fimbrium</location>
    </subcellularLocation>
</comment>
<dbReference type="Gene3D" id="2.60.40.1090">
    <property type="entry name" value="Fimbrial-type adhesion domain"/>
    <property type="match status" value="1"/>
</dbReference>
<dbReference type="InterPro" id="IPR000259">
    <property type="entry name" value="Adhesion_dom_fimbrial"/>
</dbReference>
<comment type="similarity">
    <text evidence="2">Belongs to the fimbrial protein family.</text>
</comment>
<evidence type="ECO:0000256" key="2">
    <source>
        <dbReference type="ARBA" id="ARBA00006671"/>
    </source>
</evidence>
<dbReference type="InterPro" id="IPR050263">
    <property type="entry name" value="Bact_Fimbrial_Adh_Pro"/>
</dbReference>
<keyword evidence="4" id="KW-0281">Fimbrium</keyword>
<sequence>MKKLTALALMGALSSLTHYSFAATATPHDGTINFNGKIVDQTCEVQSGDKNLTVTLPTVSKTNLKNKGNTAGETPFTIHLEKCKGVNEKQGNTVRLYFLPDSAKMDLANKVLKNTARNPAQNVGIQLTTSTLDDIPLGEAINKYIQSTDKVALSANVALNYKARYYATGVAGAGPVQASVQYNIVYD</sequence>
<dbReference type="InterPro" id="IPR008966">
    <property type="entry name" value="Adhesion_dom_sf"/>
</dbReference>
<dbReference type="InterPro" id="IPR036937">
    <property type="entry name" value="Adhesion_dom_fimbrial_sf"/>
</dbReference>
<protein>
    <submittedName>
        <fullName evidence="7">Fimbrial protein</fullName>
    </submittedName>
</protein>
<accession>A0A1V4B2Z4</accession>
<dbReference type="AlphaFoldDB" id="A0A1V4B2Z4"/>
<proteinExistence type="inferred from homology"/>
<evidence type="ECO:0000256" key="3">
    <source>
        <dbReference type="ARBA" id="ARBA00022729"/>
    </source>
</evidence>
<evidence type="ECO:0000313" key="7">
    <source>
        <dbReference type="EMBL" id="STO59121.1"/>
    </source>
</evidence>
<dbReference type="GO" id="GO:0009289">
    <property type="term" value="C:pilus"/>
    <property type="evidence" value="ECO:0007669"/>
    <property type="project" value="UniProtKB-SubCell"/>
</dbReference>
<dbReference type="GO" id="GO:0043709">
    <property type="term" value="P:cell adhesion involved in single-species biofilm formation"/>
    <property type="evidence" value="ECO:0007669"/>
    <property type="project" value="TreeGrafter"/>
</dbReference>
<feature type="signal peptide" evidence="5">
    <location>
        <begin position="1"/>
        <end position="22"/>
    </location>
</feature>
<dbReference type="PANTHER" id="PTHR33420:SF3">
    <property type="entry name" value="FIMBRIAL SUBUNIT ELFA"/>
    <property type="match status" value="1"/>
</dbReference>
<keyword evidence="8" id="KW-1185">Reference proteome</keyword>
<reference evidence="7 8" key="1">
    <citation type="submission" date="2018-06" db="EMBL/GenBank/DDBJ databases">
        <authorList>
            <consortium name="Pathogen Informatics"/>
            <person name="Doyle S."/>
        </authorList>
    </citation>
    <scope>NUCLEOTIDE SEQUENCE [LARGE SCALE GENOMIC DNA]</scope>
    <source>
        <strain evidence="7 8">NCTC1659</strain>
    </source>
</reference>
<feature type="domain" description="Fimbrial-type adhesion" evidence="6">
    <location>
        <begin position="32"/>
        <end position="187"/>
    </location>
</feature>
<organism evidence="7 8">
    <name type="scientific">Canicola haemoglobinophilus</name>
    <dbReference type="NCBI Taxonomy" id="733"/>
    <lineage>
        <taxon>Bacteria</taxon>
        <taxon>Pseudomonadati</taxon>
        <taxon>Pseudomonadota</taxon>
        <taxon>Gammaproteobacteria</taxon>
        <taxon>Pasteurellales</taxon>
        <taxon>Pasteurellaceae</taxon>
        <taxon>Canicola</taxon>
    </lineage>
</organism>
<dbReference type="RefSeq" id="WP_078217741.1">
    <property type="nucleotide sequence ID" value="NZ_MUXZ01000006.1"/>
</dbReference>
<name>A0A1V4B2Z4_9PAST</name>
<dbReference type="PANTHER" id="PTHR33420">
    <property type="entry name" value="FIMBRIAL SUBUNIT ELFA-RELATED"/>
    <property type="match status" value="1"/>
</dbReference>